<name>A0ABS3X1I8_9ACTN</name>
<dbReference type="EMBL" id="JAFFZN010000032">
    <property type="protein sequence ID" value="MBO8189244.1"/>
    <property type="molecule type" value="Genomic_DNA"/>
</dbReference>
<proteinExistence type="predicted"/>
<protein>
    <submittedName>
        <fullName evidence="1">Uncharacterized protein</fullName>
    </submittedName>
</protein>
<comment type="caution">
    <text evidence="1">The sequence shown here is derived from an EMBL/GenBank/DDBJ whole genome shotgun (WGS) entry which is preliminary data.</text>
</comment>
<dbReference type="Proteomes" id="UP001518976">
    <property type="component" value="Unassembled WGS sequence"/>
</dbReference>
<evidence type="ECO:0000313" key="2">
    <source>
        <dbReference type="Proteomes" id="UP001518976"/>
    </source>
</evidence>
<sequence length="253" mass="27166">MGRKKQGRPGRRRQGVYTLQQLQPPGYDEWIKFGSHTTPGAAASDPRLGEEAVGLMQRLTRLRPLYRGPIPMQAVRLDMALDTGALAVSCDSEGKDAALVPIEELATGMGVASADGDVRESVHRLHAVGALLVEDAGDDVPLVRIVSQPPRRPGDRWIFHGSPEDMLVRKTCVPAQPDDLAPDEFAALAFIRCHMSRGTEATAEDFAQHEGIGSVEKARELFAAVAELTEVKGCSACPSAHLCTRPTTAGAPQ</sequence>
<keyword evidence="2" id="KW-1185">Reference proteome</keyword>
<dbReference type="RefSeq" id="WP_209268012.1">
    <property type="nucleotide sequence ID" value="NZ_JAFFZN010000032.1"/>
</dbReference>
<accession>A0ABS3X1I8</accession>
<reference evidence="1 2" key="1">
    <citation type="submission" date="2021-02" db="EMBL/GenBank/DDBJ databases">
        <title>Streptomyces spirodelae sp. nov., isolated from duckweed.</title>
        <authorList>
            <person name="Saimee Y."/>
            <person name="Duangmal K."/>
        </authorList>
    </citation>
    <scope>NUCLEOTIDE SEQUENCE [LARGE SCALE GENOMIC DNA]</scope>
    <source>
        <strain evidence="1 2">DW4-2</strain>
    </source>
</reference>
<gene>
    <name evidence="1" type="ORF">JW592_27885</name>
</gene>
<organism evidence="1 2">
    <name type="scientific">Streptomyces spirodelae</name>
    <dbReference type="NCBI Taxonomy" id="2812904"/>
    <lineage>
        <taxon>Bacteria</taxon>
        <taxon>Bacillati</taxon>
        <taxon>Actinomycetota</taxon>
        <taxon>Actinomycetes</taxon>
        <taxon>Kitasatosporales</taxon>
        <taxon>Streptomycetaceae</taxon>
        <taxon>Streptomyces</taxon>
    </lineage>
</organism>
<evidence type="ECO:0000313" key="1">
    <source>
        <dbReference type="EMBL" id="MBO8189244.1"/>
    </source>
</evidence>